<feature type="chain" id="PRO_5022862382" evidence="2">
    <location>
        <begin position="24"/>
        <end position="472"/>
    </location>
</feature>
<evidence type="ECO:0000256" key="1">
    <source>
        <dbReference type="SAM" id="Phobius"/>
    </source>
</evidence>
<evidence type="ECO:0000313" key="3">
    <source>
        <dbReference type="EMBL" id="VVD83489.1"/>
    </source>
</evidence>
<feature type="transmembrane region" description="Helical" evidence="1">
    <location>
        <begin position="65"/>
        <end position="87"/>
    </location>
</feature>
<keyword evidence="2" id="KW-0732">Signal</keyword>
<feature type="transmembrane region" description="Helical" evidence="1">
    <location>
        <begin position="408"/>
        <end position="428"/>
    </location>
</feature>
<feature type="signal peptide" evidence="2">
    <location>
        <begin position="1"/>
        <end position="23"/>
    </location>
</feature>
<dbReference type="Proteomes" id="UP000396788">
    <property type="component" value="Unassembled WGS sequence"/>
</dbReference>
<feature type="transmembrane region" description="Helical" evidence="1">
    <location>
        <begin position="130"/>
        <end position="151"/>
    </location>
</feature>
<feature type="transmembrane region" description="Helical" evidence="1">
    <location>
        <begin position="205"/>
        <end position="225"/>
    </location>
</feature>
<feature type="transmembrane region" description="Helical" evidence="1">
    <location>
        <begin position="449"/>
        <end position="471"/>
    </location>
</feature>
<evidence type="ECO:0000256" key="2">
    <source>
        <dbReference type="SAM" id="SignalP"/>
    </source>
</evidence>
<protein>
    <submittedName>
        <fullName evidence="3">Sodium:proton antiporter</fullName>
    </submittedName>
</protein>
<dbReference type="InterPro" id="IPR031566">
    <property type="entry name" value="CitMHS_2"/>
</dbReference>
<feature type="transmembrane region" description="Helical" evidence="1">
    <location>
        <begin position="258"/>
        <end position="275"/>
    </location>
</feature>
<feature type="transmembrane region" description="Helical" evidence="1">
    <location>
        <begin position="33"/>
        <end position="53"/>
    </location>
</feature>
<dbReference type="EMBL" id="CABPRY010000002">
    <property type="protein sequence ID" value="VVD83489.1"/>
    <property type="molecule type" value="Genomic_DNA"/>
</dbReference>
<feature type="transmembrane region" description="Helical" evidence="1">
    <location>
        <begin position="330"/>
        <end position="348"/>
    </location>
</feature>
<keyword evidence="1" id="KW-0812">Transmembrane</keyword>
<dbReference type="RefSeq" id="WP_150607216.1">
    <property type="nucleotide sequence ID" value="NZ_CABPRY010000002.1"/>
</dbReference>
<keyword evidence="1" id="KW-0472">Membrane</keyword>
<accession>A0A5E4TBN3</accession>
<feature type="transmembrane region" description="Helical" evidence="1">
    <location>
        <begin position="163"/>
        <end position="185"/>
    </location>
</feature>
<evidence type="ECO:0000313" key="4">
    <source>
        <dbReference type="Proteomes" id="UP000396788"/>
    </source>
</evidence>
<keyword evidence="1" id="KW-1133">Transmembrane helix</keyword>
<proteinExistence type="predicted"/>
<dbReference type="Pfam" id="PF16980">
    <property type="entry name" value="CitMHS_2"/>
    <property type="match status" value="1"/>
</dbReference>
<name>A0A5E4TBN3_9BURK</name>
<reference evidence="3 4" key="1">
    <citation type="submission" date="2019-08" db="EMBL/GenBank/DDBJ databases">
        <authorList>
            <person name="Peeters C."/>
        </authorList>
    </citation>
    <scope>NUCLEOTIDE SEQUENCE [LARGE SCALE GENOMIC DNA]</scope>
    <source>
        <strain evidence="3 4">LMG 31107</strain>
    </source>
</reference>
<organism evidence="3 4">
    <name type="scientific">Pandoraea cepalis</name>
    <dbReference type="NCBI Taxonomy" id="2508294"/>
    <lineage>
        <taxon>Bacteria</taxon>
        <taxon>Pseudomonadati</taxon>
        <taxon>Pseudomonadota</taxon>
        <taxon>Betaproteobacteria</taxon>
        <taxon>Burkholderiales</taxon>
        <taxon>Burkholderiaceae</taxon>
        <taxon>Pandoraea</taxon>
    </lineage>
</organism>
<sequence>MHKGIWSALGAAGLTLASPAAFAAGPDGAQLVAWWGVPFAGLLLSIAIGPLLAPAFWHHHFGKIAAFWGAAFLVPFALVFGVGAAWYGAVHAVVAEYIPFVVLLTALFTAAGGICVHGNLRGGPWLNTGLLTLGTVLASIMGTTGAAMLLIRPLIRANDNRKHNVHVVVFFIFLVANAGGSLTPLGDPPLFLGFLQGVDFFWTTAHIWPETLFICAMLLVLFFLIDSYYFRQKSEPRIEAMDPTPYSAPLRLEGKRNFVLLAAAVGLVLMSGIWKPGVEFDIFGTPVALQNLARDVGLIVVTLMSLAITPRTAREGNDFNWEPMKEVAKLFAGIFLTIIPVVAILRAGEAGALGWVIRLVTGPGGAPDNVMYFWATGLLSSFLDNAPTYLVFFNTAGGDAATLMTTGAATLAAISAGAVFMGANTYIGNAPNFMVKAIAEQRGIRMPSFFGYMLWSGAILLPLFVVTTLIFF</sequence>
<gene>
    <name evidence="3" type="ORF">PCE31107_01245</name>
</gene>
<dbReference type="AlphaFoldDB" id="A0A5E4TBN3"/>